<organism evidence="3 4">
    <name type="scientific">Streptomyces atratus</name>
    <dbReference type="NCBI Taxonomy" id="1893"/>
    <lineage>
        <taxon>Bacteria</taxon>
        <taxon>Bacillati</taxon>
        <taxon>Actinomycetota</taxon>
        <taxon>Actinomycetes</taxon>
        <taxon>Kitasatosporales</taxon>
        <taxon>Streptomycetaceae</taxon>
        <taxon>Streptomyces</taxon>
    </lineage>
</organism>
<protein>
    <submittedName>
        <fullName evidence="3">Putative transcriptional regulator</fullName>
    </submittedName>
</protein>
<accession>A0A1K2F3V1</accession>
<dbReference type="STRING" id="1893.SAMN02787144_102839"/>
<dbReference type="SUPFAM" id="SSF47413">
    <property type="entry name" value="lambda repressor-like DNA-binding domains"/>
    <property type="match status" value="1"/>
</dbReference>
<reference evidence="3 4" key="1">
    <citation type="submission" date="2016-11" db="EMBL/GenBank/DDBJ databases">
        <authorList>
            <person name="Jaros S."/>
            <person name="Januszkiewicz K."/>
            <person name="Wedrychowicz H."/>
        </authorList>
    </citation>
    <scope>NUCLEOTIDE SEQUENCE [LARGE SCALE GENOMIC DNA]</scope>
    <source>
        <strain evidence="3 4">OK807</strain>
    </source>
</reference>
<dbReference type="InterPro" id="IPR010982">
    <property type="entry name" value="Lambda_DNA-bd_dom_sf"/>
</dbReference>
<dbReference type="GO" id="GO:0003677">
    <property type="term" value="F:DNA binding"/>
    <property type="evidence" value="ECO:0007669"/>
    <property type="project" value="InterPro"/>
</dbReference>
<evidence type="ECO:0000313" key="4">
    <source>
        <dbReference type="Proteomes" id="UP000181909"/>
    </source>
</evidence>
<evidence type="ECO:0000313" key="3">
    <source>
        <dbReference type="EMBL" id="SFY41693.1"/>
    </source>
</evidence>
<dbReference type="Proteomes" id="UP000181909">
    <property type="component" value="Unassembled WGS sequence"/>
</dbReference>
<dbReference type="CDD" id="cd00093">
    <property type="entry name" value="HTH_XRE"/>
    <property type="match status" value="1"/>
</dbReference>
<evidence type="ECO:0000256" key="1">
    <source>
        <dbReference type="SAM" id="MobiDB-lite"/>
    </source>
</evidence>
<dbReference type="RefSeq" id="WP_072488697.1">
    <property type="nucleotide sequence ID" value="NZ_CP108278.1"/>
</dbReference>
<dbReference type="PROSITE" id="PS50943">
    <property type="entry name" value="HTH_CROC1"/>
    <property type="match status" value="1"/>
</dbReference>
<name>A0A1K2F3V1_STRAR</name>
<proteinExistence type="predicted"/>
<dbReference type="EMBL" id="FPJO01000028">
    <property type="protein sequence ID" value="SFY41693.1"/>
    <property type="molecule type" value="Genomic_DNA"/>
</dbReference>
<feature type="domain" description="HTH cro/C1-type" evidence="2">
    <location>
        <begin position="13"/>
        <end position="62"/>
    </location>
</feature>
<dbReference type="Pfam" id="PF13443">
    <property type="entry name" value="HTH_26"/>
    <property type="match status" value="1"/>
</dbReference>
<sequence length="91" mass="9473">MAIVVDLDVQLAKRNMSVGEFAAAVGITPANVAVLKNGRAKAVRFTTLDAICRTLGCQPGDVLRWVPDDEDDESDGNSAASREKSGAGLVG</sequence>
<dbReference type="OrthoDB" id="9805309at2"/>
<dbReference type="SMART" id="SM00530">
    <property type="entry name" value="HTH_XRE"/>
    <property type="match status" value="1"/>
</dbReference>
<dbReference type="InterPro" id="IPR001387">
    <property type="entry name" value="Cro/C1-type_HTH"/>
</dbReference>
<gene>
    <name evidence="3" type="ORF">SAMN02787144_102839</name>
</gene>
<dbReference type="PANTHER" id="PTHR37301:SF1">
    <property type="entry name" value="DNA-BINDING PROTEIN"/>
    <property type="match status" value="1"/>
</dbReference>
<dbReference type="Gene3D" id="1.10.260.40">
    <property type="entry name" value="lambda repressor-like DNA-binding domains"/>
    <property type="match status" value="1"/>
</dbReference>
<feature type="region of interest" description="Disordered" evidence="1">
    <location>
        <begin position="65"/>
        <end position="91"/>
    </location>
</feature>
<evidence type="ECO:0000259" key="2">
    <source>
        <dbReference type="PROSITE" id="PS50943"/>
    </source>
</evidence>
<dbReference type="PANTHER" id="PTHR37301">
    <property type="entry name" value="DNA-BINDING PROTEIN-RELATED"/>
    <property type="match status" value="1"/>
</dbReference>
<dbReference type="AlphaFoldDB" id="A0A1K2F3V1"/>